<feature type="compositionally biased region" description="Polar residues" evidence="2">
    <location>
        <begin position="548"/>
        <end position="561"/>
    </location>
</feature>
<name>A0A1E3NLY6_9ASCO</name>
<gene>
    <name evidence="3" type="ORF">PICMEDRAFT_11588</name>
</gene>
<evidence type="ECO:0000256" key="1">
    <source>
        <dbReference type="SAM" id="Coils"/>
    </source>
</evidence>
<dbReference type="OrthoDB" id="3998279at2759"/>
<sequence length="605" mass="67218">MARYTQHLPRQANDEHVAPYYVPTQKSGNLFQKIKGFFSQPNKVKNNEPIASGTHGQQRQTKKKHPFENVNVSAIDLSLQSNLSYTSKNPNDTLSEFFNKKGDTPLNDIEIEGVLSLIKKSQTSRAPSRNNSTMFSVTNNNIHPQPQHHLLNHSMFLNSNTDSKLGGLSSFNDVNNTTILRPASGKMKAPVRINTPTYVPRKPSDSRHVTLDNPGLPNTSNKSFNSSMGSRSFMNTGAIRKRRIVDYSTLQSPYKVKTSSSLSAFLEKKKLLEKQANEQKAQLLKTQAAATEDKTGINYNGGIIDLSNLDENDDERELHKKKIKVDLVKPLESQNLSKTASKVLDILNFDSAKKTTSEDPKPASKPVSSESLIITIDDEDDDVAKTEPQKPKLNNFKSIPKEIPAVKPLPVFNFKAQKELGKDFTKQSAKEPVKESLMENKPSQFNFKGVEQQNKQSEPASIIPTFSFGSTKATSANSTENKSPVFHFGNPLKPQALEENVRKALDNTVAPRVQPAVNGIKEETPSELDDLEIIDSFEFPDVEIFHSDTASGSNNHASNGVHSKPTVDGSAEPRFEFPAIPNISPKTLELFEAEPADQYQDVFRF</sequence>
<evidence type="ECO:0000256" key="2">
    <source>
        <dbReference type="SAM" id="MobiDB-lite"/>
    </source>
</evidence>
<feature type="region of interest" description="Disordered" evidence="2">
    <location>
        <begin position="353"/>
        <end position="395"/>
    </location>
</feature>
<dbReference type="GeneID" id="30176499"/>
<keyword evidence="1" id="KW-0175">Coiled coil</keyword>
<feature type="region of interest" description="Disordered" evidence="2">
    <location>
        <begin position="450"/>
        <end position="491"/>
    </location>
</feature>
<feature type="region of interest" description="Disordered" evidence="2">
    <location>
        <begin position="42"/>
        <end position="64"/>
    </location>
</feature>
<evidence type="ECO:0000313" key="4">
    <source>
        <dbReference type="Proteomes" id="UP000094455"/>
    </source>
</evidence>
<dbReference type="RefSeq" id="XP_019017711.1">
    <property type="nucleotide sequence ID" value="XM_019159812.1"/>
</dbReference>
<evidence type="ECO:0000313" key="3">
    <source>
        <dbReference type="EMBL" id="ODQ46598.1"/>
    </source>
</evidence>
<feature type="compositionally biased region" description="Polar residues" evidence="2">
    <location>
        <begin position="216"/>
        <end position="229"/>
    </location>
</feature>
<feature type="compositionally biased region" description="Polar residues" evidence="2">
    <location>
        <begin position="467"/>
        <end position="482"/>
    </location>
</feature>
<organism evidence="3 4">
    <name type="scientific">Pichia membranifaciens NRRL Y-2026</name>
    <dbReference type="NCBI Taxonomy" id="763406"/>
    <lineage>
        <taxon>Eukaryota</taxon>
        <taxon>Fungi</taxon>
        <taxon>Dikarya</taxon>
        <taxon>Ascomycota</taxon>
        <taxon>Saccharomycotina</taxon>
        <taxon>Pichiomycetes</taxon>
        <taxon>Pichiales</taxon>
        <taxon>Pichiaceae</taxon>
        <taxon>Pichia</taxon>
    </lineage>
</organism>
<dbReference type="Proteomes" id="UP000094455">
    <property type="component" value="Unassembled WGS sequence"/>
</dbReference>
<feature type="coiled-coil region" evidence="1">
    <location>
        <begin position="262"/>
        <end position="294"/>
    </location>
</feature>
<keyword evidence="4" id="KW-1185">Reference proteome</keyword>
<dbReference type="STRING" id="763406.A0A1E3NLY6"/>
<dbReference type="AlphaFoldDB" id="A0A1E3NLY6"/>
<accession>A0A1E3NLY6</accession>
<dbReference type="EMBL" id="KV454003">
    <property type="protein sequence ID" value="ODQ46598.1"/>
    <property type="molecule type" value="Genomic_DNA"/>
</dbReference>
<proteinExistence type="predicted"/>
<feature type="region of interest" description="Disordered" evidence="2">
    <location>
        <begin position="548"/>
        <end position="578"/>
    </location>
</feature>
<feature type="compositionally biased region" description="Basic and acidic residues" evidence="2">
    <location>
        <begin position="353"/>
        <end position="362"/>
    </location>
</feature>
<feature type="compositionally biased region" description="Polar residues" evidence="2">
    <location>
        <begin position="450"/>
        <end position="459"/>
    </location>
</feature>
<reference evidence="3 4" key="1">
    <citation type="journal article" date="2016" name="Proc. Natl. Acad. Sci. U.S.A.">
        <title>Comparative genomics of biotechnologically important yeasts.</title>
        <authorList>
            <person name="Riley R."/>
            <person name="Haridas S."/>
            <person name="Wolfe K.H."/>
            <person name="Lopes M.R."/>
            <person name="Hittinger C.T."/>
            <person name="Goeker M."/>
            <person name="Salamov A.A."/>
            <person name="Wisecaver J.H."/>
            <person name="Long T.M."/>
            <person name="Calvey C.H."/>
            <person name="Aerts A.L."/>
            <person name="Barry K.W."/>
            <person name="Choi C."/>
            <person name="Clum A."/>
            <person name="Coughlan A.Y."/>
            <person name="Deshpande S."/>
            <person name="Douglass A.P."/>
            <person name="Hanson S.J."/>
            <person name="Klenk H.-P."/>
            <person name="LaButti K.M."/>
            <person name="Lapidus A."/>
            <person name="Lindquist E.A."/>
            <person name="Lipzen A.M."/>
            <person name="Meier-Kolthoff J.P."/>
            <person name="Ohm R.A."/>
            <person name="Otillar R.P."/>
            <person name="Pangilinan J.L."/>
            <person name="Peng Y."/>
            <person name="Rokas A."/>
            <person name="Rosa C.A."/>
            <person name="Scheuner C."/>
            <person name="Sibirny A.A."/>
            <person name="Slot J.C."/>
            <person name="Stielow J.B."/>
            <person name="Sun H."/>
            <person name="Kurtzman C.P."/>
            <person name="Blackwell M."/>
            <person name="Grigoriev I.V."/>
            <person name="Jeffries T.W."/>
        </authorList>
    </citation>
    <scope>NUCLEOTIDE SEQUENCE [LARGE SCALE GENOMIC DNA]</scope>
    <source>
        <strain evidence="3 4">NRRL Y-2026</strain>
    </source>
</reference>
<protein>
    <submittedName>
        <fullName evidence="3">Uncharacterized protein</fullName>
    </submittedName>
</protein>
<feature type="region of interest" description="Disordered" evidence="2">
    <location>
        <begin position="196"/>
        <end position="229"/>
    </location>
</feature>